<dbReference type="SUPFAM" id="SSF56601">
    <property type="entry name" value="beta-lactamase/transpeptidase-like"/>
    <property type="match status" value="1"/>
</dbReference>
<evidence type="ECO:0000313" key="4">
    <source>
        <dbReference type="Proteomes" id="UP000035548"/>
    </source>
</evidence>
<proteinExistence type="predicted"/>
<dbReference type="EMBL" id="CP011546">
    <property type="protein sequence ID" value="AKK10656.1"/>
    <property type="molecule type" value="Genomic_DNA"/>
</dbReference>
<sequence length="280" mass="29488">MSAGVIAALAVSTVPLVRAVDTSTTSTSTTAEATPTAEPAREGTGIVVPAPTDVDYQPVYGSHQASFLRLSDGMHVGSASERLARPALSLAKLYIAEYVLNHGTTEEKIQAIAMLTDSSDATAQQLYRTYPESIDETAKKYQLHATRGAEKWGSSTTSTYDVVHFIAALATQSPMHPILAAMALSKDRGADGYPQDYGTIALDGELGTKWGWSDDHTFHSSVSFGEGWVAAAMIAGSPDDLTNYAEAQLGELATEAEAAAETSSKAAAKERATSTALKPR</sequence>
<evidence type="ECO:0000256" key="2">
    <source>
        <dbReference type="SAM" id="SignalP"/>
    </source>
</evidence>
<reference evidence="4" key="2">
    <citation type="submission" date="2015-05" db="EMBL/GenBank/DDBJ databases">
        <title>Complete genome sequence of Corynebacterium uterequi DSM 45634, isolated from the uterus of a maiden mare.</title>
        <authorList>
            <person name="Ruckert C."/>
            <person name="Albersmeier A."/>
            <person name="Winkler A."/>
            <person name="Tauch A."/>
        </authorList>
    </citation>
    <scope>NUCLEOTIDE SEQUENCE [LARGE SCALE GENOMIC DNA]</scope>
    <source>
        <strain evidence="4">DSM 45634</strain>
    </source>
</reference>
<feature type="chain" id="PRO_5005184476" description="Beta-lactamase enzyme family" evidence="2">
    <location>
        <begin position="20"/>
        <end position="280"/>
    </location>
</feature>
<feature type="region of interest" description="Disordered" evidence="1">
    <location>
        <begin position="255"/>
        <end position="280"/>
    </location>
</feature>
<dbReference type="PATRIC" id="fig|1072256.5.peg.641"/>
<keyword evidence="2" id="KW-0732">Signal</keyword>
<feature type="compositionally biased region" description="Low complexity" evidence="1">
    <location>
        <begin position="255"/>
        <end position="266"/>
    </location>
</feature>
<dbReference type="STRING" id="1072256.CUTER_03235"/>
<gene>
    <name evidence="3" type="ORF">CUTER_03235</name>
</gene>
<organism evidence="3 4">
    <name type="scientific">Corynebacterium uterequi</name>
    <dbReference type="NCBI Taxonomy" id="1072256"/>
    <lineage>
        <taxon>Bacteria</taxon>
        <taxon>Bacillati</taxon>
        <taxon>Actinomycetota</taxon>
        <taxon>Actinomycetes</taxon>
        <taxon>Mycobacteriales</taxon>
        <taxon>Corynebacteriaceae</taxon>
        <taxon>Corynebacterium</taxon>
    </lineage>
</organism>
<dbReference type="AlphaFoldDB" id="A0A0G3HBA5"/>
<evidence type="ECO:0000313" key="3">
    <source>
        <dbReference type="EMBL" id="AKK10656.1"/>
    </source>
</evidence>
<feature type="compositionally biased region" description="Low complexity" evidence="1">
    <location>
        <begin position="22"/>
        <end position="38"/>
    </location>
</feature>
<dbReference type="KEGG" id="cut:CUTER_03235"/>
<accession>A0A0G3HBA5</accession>
<feature type="region of interest" description="Disordered" evidence="1">
    <location>
        <begin position="22"/>
        <end position="45"/>
    </location>
</feature>
<evidence type="ECO:0000256" key="1">
    <source>
        <dbReference type="SAM" id="MobiDB-lite"/>
    </source>
</evidence>
<dbReference type="InterPro" id="IPR012338">
    <property type="entry name" value="Beta-lactam/transpept-like"/>
</dbReference>
<protein>
    <recommendedName>
        <fullName evidence="5">Beta-lactamase enzyme family</fullName>
    </recommendedName>
</protein>
<feature type="signal peptide" evidence="2">
    <location>
        <begin position="1"/>
        <end position="19"/>
    </location>
</feature>
<keyword evidence="4" id="KW-1185">Reference proteome</keyword>
<name>A0A0G3HBA5_9CORY</name>
<dbReference type="Proteomes" id="UP000035548">
    <property type="component" value="Chromosome"/>
</dbReference>
<reference evidence="3 4" key="1">
    <citation type="journal article" date="2015" name="Genome Announc.">
        <title>Virulence Factor Genes Detected in the Complete Genome Sequence of Corynebacterium uterequi DSM 45634, Isolated from the Uterus of a Maiden Mare.</title>
        <authorList>
            <person name="Ruckert C."/>
            <person name="Kriete M."/>
            <person name="Jaenicke S."/>
            <person name="Winkler A."/>
            <person name="Tauch A."/>
        </authorList>
    </citation>
    <scope>NUCLEOTIDE SEQUENCE [LARGE SCALE GENOMIC DNA]</scope>
    <source>
        <strain evidence="3 4">DSM 45634</strain>
    </source>
</reference>
<evidence type="ECO:0008006" key="5">
    <source>
        <dbReference type="Google" id="ProtNLM"/>
    </source>
</evidence>